<gene>
    <name evidence="2" type="ORF">RYX45_07345</name>
</gene>
<reference evidence="2" key="1">
    <citation type="submission" date="2023-10" db="EMBL/GenBank/DDBJ databases">
        <title>Screening of Alkalihalophilus pseudofirmusBZ-TG-HK211 and Its Alleviation of Salt Stress on Rapeseed Growth.</title>
        <authorList>
            <person name="Zhao B."/>
            <person name="Guo T."/>
        </authorList>
    </citation>
    <scope>NUCLEOTIDE SEQUENCE</scope>
    <source>
        <strain evidence="2">BZ-TG-HK211</strain>
    </source>
</reference>
<sequence length="195" mass="21518">MQWYLLCLLVILLAIIGFIVFVYKSHLSNMLGMCTAMAIGMMIGLSSGVVLGILFSDAFFETTIISMFIGALLGVLFGYPFSLIAVVDGFISGLMGGMMGTMLAVMVPTQHHLPLTQVMLLLLVGTLFILYLALAQEIKNNTQKTLSLKTIWYFLFICASFICIHFIEAPSLAPNEDPHSNHHHAIKTTDHLDIF</sequence>
<feature type="transmembrane region" description="Helical" evidence="1">
    <location>
        <begin position="59"/>
        <end position="79"/>
    </location>
</feature>
<keyword evidence="1" id="KW-1133">Transmembrane helix</keyword>
<feature type="transmembrane region" description="Helical" evidence="1">
    <location>
        <begin position="146"/>
        <end position="167"/>
    </location>
</feature>
<feature type="transmembrane region" description="Helical" evidence="1">
    <location>
        <begin position="6"/>
        <end position="23"/>
    </location>
</feature>
<keyword evidence="1" id="KW-0812">Transmembrane</keyword>
<dbReference type="EMBL" id="JAWJAY010000001">
    <property type="protein sequence ID" value="MDV2884990.1"/>
    <property type="molecule type" value="Genomic_DNA"/>
</dbReference>
<evidence type="ECO:0000256" key="1">
    <source>
        <dbReference type="SAM" id="Phobius"/>
    </source>
</evidence>
<feature type="transmembrane region" description="Helical" evidence="1">
    <location>
        <begin position="30"/>
        <end position="53"/>
    </location>
</feature>
<dbReference type="AlphaFoldDB" id="A0AAJ2NMS5"/>
<evidence type="ECO:0000313" key="2">
    <source>
        <dbReference type="EMBL" id="MDV2884990.1"/>
    </source>
</evidence>
<evidence type="ECO:0000313" key="3">
    <source>
        <dbReference type="Proteomes" id="UP001285636"/>
    </source>
</evidence>
<comment type="caution">
    <text evidence="2">The sequence shown here is derived from an EMBL/GenBank/DDBJ whole genome shotgun (WGS) entry which is preliminary data.</text>
</comment>
<name>A0AAJ2NMS5_ALKPS</name>
<proteinExistence type="predicted"/>
<dbReference type="RefSeq" id="WP_323466405.1">
    <property type="nucleotide sequence ID" value="NZ_CP144224.1"/>
</dbReference>
<keyword evidence="1" id="KW-0472">Membrane</keyword>
<organism evidence="2 3">
    <name type="scientific">Alkalihalophilus pseudofirmus</name>
    <name type="common">Bacillus pseudofirmus</name>
    <dbReference type="NCBI Taxonomy" id="79885"/>
    <lineage>
        <taxon>Bacteria</taxon>
        <taxon>Bacillati</taxon>
        <taxon>Bacillota</taxon>
        <taxon>Bacilli</taxon>
        <taxon>Bacillales</taxon>
        <taxon>Bacillaceae</taxon>
        <taxon>Alkalihalophilus</taxon>
    </lineage>
</organism>
<feature type="transmembrane region" description="Helical" evidence="1">
    <location>
        <begin position="113"/>
        <end position="134"/>
    </location>
</feature>
<accession>A0AAJ2NMS5</accession>
<dbReference type="Proteomes" id="UP001285636">
    <property type="component" value="Unassembled WGS sequence"/>
</dbReference>
<protein>
    <submittedName>
        <fullName evidence="2">Uncharacterized protein</fullName>
    </submittedName>
</protein>